<accession>A0ABV9XJ93</accession>
<keyword evidence="1" id="KW-0812">Transmembrane</keyword>
<feature type="transmembrane region" description="Helical" evidence="1">
    <location>
        <begin position="31"/>
        <end position="50"/>
    </location>
</feature>
<proteinExistence type="predicted"/>
<comment type="caution">
    <text evidence="2">The sequence shown here is derived from an EMBL/GenBank/DDBJ whole genome shotgun (WGS) entry which is preliminary data.</text>
</comment>
<gene>
    <name evidence="2" type="ORF">ACFPM3_20285</name>
</gene>
<dbReference type="Proteomes" id="UP001595829">
    <property type="component" value="Unassembled WGS sequence"/>
</dbReference>
<dbReference type="EMBL" id="JBHSJD010000014">
    <property type="protein sequence ID" value="MFC5024471.1"/>
    <property type="molecule type" value="Genomic_DNA"/>
</dbReference>
<organism evidence="2 3">
    <name type="scientific">Streptomyces coeruleoprunus</name>
    <dbReference type="NCBI Taxonomy" id="285563"/>
    <lineage>
        <taxon>Bacteria</taxon>
        <taxon>Bacillati</taxon>
        <taxon>Actinomycetota</taxon>
        <taxon>Actinomycetes</taxon>
        <taxon>Kitasatosporales</taxon>
        <taxon>Streptomycetaceae</taxon>
        <taxon>Streptomyces</taxon>
    </lineage>
</organism>
<reference evidence="3" key="1">
    <citation type="journal article" date="2019" name="Int. J. Syst. Evol. Microbiol.">
        <title>The Global Catalogue of Microorganisms (GCM) 10K type strain sequencing project: providing services to taxonomists for standard genome sequencing and annotation.</title>
        <authorList>
            <consortium name="The Broad Institute Genomics Platform"/>
            <consortium name="The Broad Institute Genome Sequencing Center for Infectious Disease"/>
            <person name="Wu L."/>
            <person name="Ma J."/>
        </authorList>
    </citation>
    <scope>NUCLEOTIDE SEQUENCE [LARGE SCALE GENOMIC DNA]</scope>
    <source>
        <strain evidence="3">CGMCC 4.1648</strain>
    </source>
</reference>
<evidence type="ECO:0000313" key="2">
    <source>
        <dbReference type="EMBL" id="MFC5024471.1"/>
    </source>
</evidence>
<sequence>MDYMDVAERAGWTGVEAALAVAITELAEVSLWWAAPLALVLAAAKSWVVARKRARADG</sequence>
<keyword evidence="1" id="KW-0472">Membrane</keyword>
<evidence type="ECO:0000313" key="3">
    <source>
        <dbReference type="Proteomes" id="UP001595829"/>
    </source>
</evidence>
<keyword evidence="1" id="KW-1133">Transmembrane helix</keyword>
<evidence type="ECO:0000256" key="1">
    <source>
        <dbReference type="SAM" id="Phobius"/>
    </source>
</evidence>
<keyword evidence="3" id="KW-1185">Reference proteome</keyword>
<protein>
    <submittedName>
        <fullName evidence="2">Uncharacterized protein</fullName>
    </submittedName>
</protein>
<name>A0ABV9XJ93_9ACTN</name>
<dbReference type="RefSeq" id="WP_345686744.1">
    <property type="nucleotide sequence ID" value="NZ_BAABIT010000001.1"/>
</dbReference>